<proteinExistence type="predicted"/>
<evidence type="ECO:0000313" key="1">
    <source>
        <dbReference type="EMBL" id="MEJ8641712.1"/>
    </source>
</evidence>
<dbReference type="EMBL" id="JBBKAM010000002">
    <property type="protein sequence ID" value="MEJ8641712.1"/>
    <property type="molecule type" value="Genomic_DNA"/>
</dbReference>
<protein>
    <submittedName>
        <fullName evidence="1">Uncharacterized protein</fullName>
    </submittedName>
</protein>
<name>A0ABU8U1G1_9ACTN</name>
<comment type="caution">
    <text evidence="1">The sequence shown here is derived from an EMBL/GenBank/DDBJ whole genome shotgun (WGS) entry which is preliminary data.</text>
</comment>
<reference evidence="1 2" key="1">
    <citation type="submission" date="2024-03" db="EMBL/GenBank/DDBJ databases">
        <title>Novel Streptomyces species of biotechnological and ecological value are a feature of Machair soil.</title>
        <authorList>
            <person name="Prole J.R."/>
            <person name="Goodfellow M."/>
            <person name="Allenby N."/>
            <person name="Ward A.C."/>
        </authorList>
    </citation>
    <scope>NUCLEOTIDE SEQUENCE [LARGE SCALE GENOMIC DNA]</scope>
    <source>
        <strain evidence="1 2">MS1.HAVA.3</strain>
    </source>
</reference>
<sequence length="50" mass="5375">MSKKSKPGDGIRGKGVRGRFIAEVQSTENAGSIRTMLADLAETLDRAARK</sequence>
<organism evidence="1 2">
    <name type="scientific">Streptomyces caledonius</name>
    <dbReference type="NCBI Taxonomy" id="3134107"/>
    <lineage>
        <taxon>Bacteria</taxon>
        <taxon>Bacillati</taxon>
        <taxon>Actinomycetota</taxon>
        <taxon>Actinomycetes</taxon>
        <taxon>Kitasatosporales</taxon>
        <taxon>Streptomycetaceae</taxon>
        <taxon>Streptomyces</taxon>
    </lineage>
</organism>
<evidence type="ECO:0000313" key="2">
    <source>
        <dbReference type="Proteomes" id="UP001382904"/>
    </source>
</evidence>
<keyword evidence="2" id="KW-1185">Reference proteome</keyword>
<gene>
    <name evidence="1" type="ORF">WKI68_10005</name>
</gene>
<dbReference type="Proteomes" id="UP001382904">
    <property type="component" value="Unassembled WGS sequence"/>
</dbReference>
<accession>A0ABU8U1G1</accession>